<dbReference type="InterPro" id="IPR016181">
    <property type="entry name" value="Acyl_CoA_acyltransferase"/>
</dbReference>
<name>A0AB36XIX7_9VIBR</name>
<evidence type="ECO:0000313" key="2">
    <source>
        <dbReference type="EMBL" id="PMK43245.1"/>
    </source>
</evidence>
<proteinExistence type="predicted"/>
<comment type="caution">
    <text evidence="2">The sequence shown here is derived from an EMBL/GenBank/DDBJ whole genome shotgun (WGS) entry which is preliminary data.</text>
</comment>
<evidence type="ECO:0000259" key="1">
    <source>
        <dbReference type="Pfam" id="PF13480"/>
    </source>
</evidence>
<feature type="domain" description="BioF2-like acetyltransferase" evidence="1">
    <location>
        <begin position="168"/>
        <end position="235"/>
    </location>
</feature>
<dbReference type="Gene3D" id="3.40.630.30">
    <property type="match status" value="1"/>
</dbReference>
<dbReference type="AlphaFoldDB" id="A0AB36XIX7"/>
<reference evidence="2" key="2">
    <citation type="submission" date="2016-07" db="EMBL/GenBank/DDBJ databases">
        <authorList>
            <person name="Kauffman K."/>
            <person name="Arevalo P."/>
            <person name="Polz M.F."/>
        </authorList>
    </citation>
    <scope>NUCLEOTIDE SEQUENCE</scope>
    <source>
        <strain evidence="2">10N.261.52.F7</strain>
    </source>
</reference>
<dbReference type="EMBL" id="MCXM01000035">
    <property type="protein sequence ID" value="PMK43245.1"/>
    <property type="molecule type" value="Genomic_DNA"/>
</dbReference>
<dbReference type="SUPFAM" id="SSF55729">
    <property type="entry name" value="Acyl-CoA N-acyltransferases (Nat)"/>
    <property type="match status" value="1"/>
</dbReference>
<gene>
    <name evidence="2" type="ORF">BCT99_05260</name>
</gene>
<accession>A0AB36XIX7</accession>
<protein>
    <recommendedName>
        <fullName evidence="1">BioF2-like acetyltransferase domain-containing protein</fullName>
    </recommendedName>
</protein>
<sequence length="272" mass="31460">MDENVVSDIMSFYRMSEKQNSGFYKINGCPYTEYAFKGFEFADKLLVNTPFLLWLGPTLKLTDERNSDRIFVNLTLEPERGLPFYETAILINPDANYAFVNKKQRYDIKKAVKESYVRISSYKPAYDKKIVQLLKLNLSHKGMPEQMLPDNLLKYILSSKKFKKVCCTDNEGDLVGIGITLENENYICLWLAAFEQDTLKTSKTSYVLYDHLIKESVSRKVGVLDFGRGISQFKKKFGFKAHTVNLDFSTANRKIKAQLKQYIINRQKIKGI</sequence>
<dbReference type="Pfam" id="PF13480">
    <property type="entry name" value="Acetyltransf_6"/>
    <property type="match status" value="1"/>
</dbReference>
<reference evidence="2" key="3">
    <citation type="journal article" date="2018" name="Nature">
        <title>A major lineage of non-tailed dsDNA viruses as unrecognized killers of marine bacteria.</title>
        <authorList>
            <person name="Kauffman K.M."/>
            <person name="Hussain F.A."/>
            <person name="Yang J."/>
            <person name="Arevalo P."/>
            <person name="Brown J.M."/>
            <person name="Chang W.K."/>
            <person name="VanInsberghe D."/>
            <person name="Elsherbini J."/>
            <person name="Sharma R.S."/>
            <person name="Cutler M.B."/>
            <person name="Kelly L."/>
            <person name="Polz M.F."/>
        </authorList>
    </citation>
    <scope>NUCLEOTIDE SEQUENCE</scope>
    <source>
        <strain evidence="2">10N.261.52.F7</strain>
    </source>
</reference>
<organism evidence="2">
    <name type="scientific">Vibrio lentus</name>
    <dbReference type="NCBI Taxonomy" id="136468"/>
    <lineage>
        <taxon>Bacteria</taxon>
        <taxon>Pseudomonadati</taxon>
        <taxon>Pseudomonadota</taxon>
        <taxon>Gammaproteobacteria</taxon>
        <taxon>Vibrionales</taxon>
        <taxon>Vibrionaceae</taxon>
        <taxon>Vibrio</taxon>
    </lineage>
</organism>
<dbReference type="InterPro" id="IPR038740">
    <property type="entry name" value="BioF2-like_GNAT_dom"/>
</dbReference>
<reference key="1">
    <citation type="submission" date="2016-07" db="EMBL/GenBank/DDBJ databases">
        <title>Nontailed viruses are major unrecognized killers of bacteria in the ocean.</title>
        <authorList>
            <person name="Kauffman K."/>
            <person name="Hussain F."/>
            <person name="Yang J."/>
            <person name="Arevalo P."/>
            <person name="Brown J."/>
            <person name="Cutler M."/>
            <person name="Kelly L."/>
            <person name="Polz M.F."/>
        </authorList>
    </citation>
    <scope>NUCLEOTIDE SEQUENCE [LARGE SCALE GENOMIC DNA]</scope>
    <source>
        <strain>10N.261.52.F7</strain>
    </source>
</reference>